<dbReference type="GO" id="GO:0019843">
    <property type="term" value="F:rRNA binding"/>
    <property type="evidence" value="ECO:0007669"/>
    <property type="project" value="UniProtKB-KW"/>
</dbReference>
<keyword evidence="2 8" id="KW-0540">Nuclease</keyword>
<dbReference type="PANTHER" id="PTHR30001:SF1">
    <property type="entry name" value="RIBONUCLEASE E_G-LIKE PROTEIN, CHLOROPLASTIC"/>
    <property type="match status" value="1"/>
</dbReference>
<dbReference type="NCBIfam" id="TIGR00757">
    <property type="entry name" value="RNaseEG"/>
    <property type="match status" value="1"/>
</dbReference>
<dbReference type="GO" id="GO:0006364">
    <property type="term" value="P:rRNA processing"/>
    <property type="evidence" value="ECO:0007669"/>
    <property type="project" value="UniProtKB-UniRule"/>
</dbReference>
<evidence type="ECO:0000256" key="3">
    <source>
        <dbReference type="ARBA" id="ARBA00022723"/>
    </source>
</evidence>
<comment type="cofactor">
    <cofactor evidence="8">
        <name>Zn(2+)</name>
        <dbReference type="ChEBI" id="CHEBI:29105"/>
    </cofactor>
    <text evidence="8">Binds 2 Zn(2+) ions per homotetramer.</text>
</comment>
<dbReference type="SUPFAM" id="SSF50249">
    <property type="entry name" value="Nucleic acid-binding proteins"/>
    <property type="match status" value="1"/>
</dbReference>
<dbReference type="HAMAP" id="MF_00970">
    <property type="entry name" value="RNase_E"/>
    <property type="match status" value="1"/>
</dbReference>
<dbReference type="GO" id="GO:0006402">
    <property type="term" value="P:mRNA catabolic process"/>
    <property type="evidence" value="ECO:0007669"/>
    <property type="project" value="UniProtKB-UniRule"/>
</dbReference>
<dbReference type="RefSeq" id="WP_116559228.1">
    <property type="nucleotide sequence ID" value="NZ_QDKM01000007.1"/>
</dbReference>
<feature type="compositionally biased region" description="Basic residues" evidence="9">
    <location>
        <begin position="995"/>
        <end position="1005"/>
    </location>
</feature>
<feature type="binding site" evidence="8">
    <location>
        <position position="768"/>
    </location>
    <ligand>
        <name>Zn(2+)</name>
        <dbReference type="ChEBI" id="CHEBI:29105"/>
        <note>ligand shared between dimeric partners</note>
    </ligand>
</feature>
<feature type="compositionally biased region" description="Low complexity" evidence="9">
    <location>
        <begin position="1014"/>
        <end position="1043"/>
    </location>
</feature>
<evidence type="ECO:0000313" key="13">
    <source>
        <dbReference type="Proteomes" id="UP000245911"/>
    </source>
</evidence>
<keyword evidence="8" id="KW-0698">rRNA processing</keyword>
<keyword evidence="8" id="KW-0820">tRNA-binding</keyword>
<evidence type="ECO:0000256" key="8">
    <source>
        <dbReference type="HAMAP-Rule" id="MF_00970"/>
    </source>
</evidence>
<keyword evidence="13" id="KW-1185">Reference proteome</keyword>
<feature type="compositionally biased region" description="Low complexity" evidence="9">
    <location>
        <begin position="1056"/>
        <end position="1129"/>
    </location>
</feature>
<feature type="domain" description="RNase E/G thioredoxin-like" evidence="11">
    <location>
        <begin position="764"/>
        <end position="848"/>
    </location>
</feature>
<feature type="compositionally biased region" description="Gly residues" evidence="9">
    <location>
        <begin position="126"/>
        <end position="137"/>
    </location>
</feature>
<feature type="compositionally biased region" description="Acidic residues" evidence="9">
    <location>
        <begin position="281"/>
        <end position="292"/>
    </location>
</feature>
<evidence type="ECO:0000259" key="11">
    <source>
        <dbReference type="Pfam" id="PF20833"/>
    </source>
</evidence>
<evidence type="ECO:0000256" key="2">
    <source>
        <dbReference type="ARBA" id="ARBA00022722"/>
    </source>
</evidence>
<organism evidence="12 13">
    <name type="scientific">Pararhodobacter oceanensis</name>
    <dbReference type="NCBI Taxonomy" id="2172121"/>
    <lineage>
        <taxon>Bacteria</taxon>
        <taxon>Pseudomonadati</taxon>
        <taxon>Pseudomonadota</taxon>
        <taxon>Alphaproteobacteria</taxon>
        <taxon>Rhodobacterales</taxon>
        <taxon>Paracoccaceae</taxon>
        <taxon>Pararhodobacter</taxon>
    </lineage>
</organism>
<keyword evidence="8" id="KW-0997">Cell inner membrane</keyword>
<dbReference type="OrthoDB" id="9804278at2"/>
<dbReference type="Gene3D" id="2.40.50.140">
    <property type="entry name" value="Nucleic acid-binding proteins"/>
    <property type="match status" value="2"/>
</dbReference>
<proteinExistence type="inferred from homology"/>
<keyword evidence="4 8" id="KW-0255">Endonuclease</keyword>
<feature type="region of interest" description="Disordered" evidence="9">
    <location>
        <begin position="98"/>
        <end position="445"/>
    </location>
</feature>
<evidence type="ECO:0000313" key="12">
    <source>
        <dbReference type="EMBL" id="PVH27960.1"/>
    </source>
</evidence>
<evidence type="ECO:0000256" key="7">
    <source>
        <dbReference type="ARBA" id="ARBA00022884"/>
    </source>
</evidence>
<evidence type="ECO:0000256" key="1">
    <source>
        <dbReference type="ARBA" id="ARBA00022490"/>
    </source>
</evidence>
<dbReference type="GO" id="GO:0008033">
    <property type="term" value="P:tRNA processing"/>
    <property type="evidence" value="ECO:0007669"/>
    <property type="project" value="UniProtKB-UniRule"/>
</dbReference>
<comment type="catalytic activity">
    <reaction evidence="8">
        <text>Endonucleolytic cleavage of single-stranded RNA in A- and U-rich regions.</text>
        <dbReference type="EC" id="3.1.26.12"/>
    </reaction>
</comment>
<reference evidence="12 13" key="1">
    <citation type="submission" date="2018-04" db="EMBL/GenBank/DDBJ databases">
        <title>Pararhodobacter oceanense sp. nov., isolated from marine intertidal sediment.</title>
        <authorList>
            <person name="Wang X.-L."/>
            <person name="Du Z.-J."/>
        </authorList>
    </citation>
    <scope>NUCLEOTIDE SEQUENCE [LARGE SCALE GENOMIC DNA]</scope>
    <source>
        <strain evidence="12 13">AM505</strain>
    </source>
</reference>
<feature type="compositionally biased region" description="Basic and acidic residues" evidence="9">
    <location>
        <begin position="179"/>
        <end position="194"/>
    </location>
</feature>
<evidence type="ECO:0000256" key="6">
    <source>
        <dbReference type="ARBA" id="ARBA00022842"/>
    </source>
</evidence>
<dbReference type="InterPro" id="IPR048583">
    <property type="entry name" value="RNase_E_G_thioredoxin-like"/>
</dbReference>
<evidence type="ECO:0000259" key="10">
    <source>
        <dbReference type="Pfam" id="PF10150"/>
    </source>
</evidence>
<feature type="domain" description="RNA-binding protein AU-1/Ribonuclease E/G" evidence="10">
    <location>
        <begin position="482"/>
        <end position="752"/>
    </location>
</feature>
<dbReference type="Proteomes" id="UP000245911">
    <property type="component" value="Unassembled WGS sequence"/>
</dbReference>
<comment type="cofactor">
    <cofactor evidence="8">
        <name>Mg(2+)</name>
        <dbReference type="ChEBI" id="CHEBI:18420"/>
    </cofactor>
    <text evidence="8">Binds 1 Mg(2+) ion per subunit.</text>
</comment>
<feature type="compositionally biased region" description="Low complexity" evidence="9">
    <location>
        <begin position="198"/>
        <end position="256"/>
    </location>
</feature>
<comment type="function">
    <text evidence="8">Endoribonuclease that plays a central role in RNA processing and decay. Required for the maturation of 5S and 16S rRNAs and the majority of tRNAs. Also involved in the degradation of most mRNAs.</text>
</comment>
<dbReference type="EMBL" id="QDKM01000007">
    <property type="protein sequence ID" value="PVH27960.1"/>
    <property type="molecule type" value="Genomic_DNA"/>
</dbReference>
<accession>A0A2T8HRB5</accession>
<keyword evidence="8" id="KW-1003">Cell membrane</keyword>
<dbReference type="GO" id="GO:0005737">
    <property type="term" value="C:cytoplasm"/>
    <property type="evidence" value="ECO:0007669"/>
    <property type="project" value="UniProtKB-SubCell"/>
</dbReference>
<feature type="binding site" evidence="8">
    <location>
        <position position="664"/>
    </location>
    <ligand>
        <name>Mg(2+)</name>
        <dbReference type="ChEBI" id="CHEBI:18420"/>
        <note>catalytic</note>
    </ligand>
</feature>
<comment type="subcellular location">
    <subcellularLocation>
        <location evidence="8">Cytoplasm</location>
    </subcellularLocation>
    <subcellularLocation>
        <location evidence="8">Cell inner membrane</location>
        <topology evidence="8">Peripheral membrane protein</topology>
        <orientation evidence="8">Cytoplasmic side</orientation>
    </subcellularLocation>
</comment>
<dbReference type="GO" id="GO:0000287">
    <property type="term" value="F:magnesium ion binding"/>
    <property type="evidence" value="ECO:0007669"/>
    <property type="project" value="UniProtKB-UniRule"/>
</dbReference>
<dbReference type="GO" id="GO:0008995">
    <property type="term" value="F:ribonuclease E activity"/>
    <property type="evidence" value="ECO:0007669"/>
    <property type="project" value="UniProtKB-EC"/>
</dbReference>
<dbReference type="InterPro" id="IPR028878">
    <property type="entry name" value="RNase_E"/>
</dbReference>
<keyword evidence="7 8" id="KW-0694">RNA-binding</keyword>
<protein>
    <recommendedName>
        <fullName evidence="8">Ribonuclease E</fullName>
        <shortName evidence="8">RNase E</shortName>
        <ecNumber evidence="8">3.1.26.12</ecNumber>
    </recommendedName>
</protein>
<dbReference type="AlphaFoldDB" id="A0A2T8HRB5"/>
<feature type="compositionally biased region" description="Basic residues" evidence="9">
    <location>
        <begin position="1045"/>
        <end position="1055"/>
    </location>
</feature>
<dbReference type="Gene3D" id="3.40.1260.20">
    <property type="entry name" value="Ribonuclease E, catalytic domain"/>
    <property type="match status" value="1"/>
</dbReference>
<feature type="compositionally biased region" description="Low complexity" evidence="9">
    <location>
        <begin position="293"/>
        <end position="312"/>
    </location>
</feature>
<feature type="region of interest" description="Disordered" evidence="9">
    <location>
        <begin position="884"/>
        <end position="1169"/>
    </location>
</feature>
<dbReference type="GO" id="GO:0000049">
    <property type="term" value="F:tRNA binding"/>
    <property type="evidence" value="ECO:0007669"/>
    <property type="project" value="UniProtKB-KW"/>
</dbReference>
<keyword evidence="8" id="KW-0862">Zinc</keyword>
<feature type="compositionally biased region" description="Basic residues" evidence="9">
    <location>
        <begin position="138"/>
        <end position="147"/>
    </location>
</feature>
<feature type="compositionally biased region" description="Low complexity" evidence="9">
    <location>
        <begin position="378"/>
        <end position="401"/>
    </location>
</feature>
<feature type="compositionally biased region" description="Low complexity" evidence="9">
    <location>
        <begin position="1137"/>
        <end position="1152"/>
    </location>
</feature>
<feature type="compositionally biased region" description="Acidic residues" evidence="9">
    <location>
        <begin position="884"/>
        <end position="903"/>
    </location>
</feature>
<keyword evidence="6 8" id="KW-0460">Magnesium</keyword>
<comment type="subunit">
    <text evidence="8">Homotetramer formed by a dimer of dimers.</text>
</comment>
<dbReference type="PANTHER" id="PTHR30001">
    <property type="entry name" value="RIBONUCLEASE"/>
    <property type="match status" value="1"/>
</dbReference>
<dbReference type="InterPro" id="IPR004659">
    <property type="entry name" value="RNase_E/G"/>
</dbReference>
<dbReference type="Pfam" id="PF20833">
    <property type="entry name" value="RNase_E_G_Thio"/>
    <property type="match status" value="1"/>
</dbReference>
<feature type="compositionally biased region" description="Low complexity" evidence="9">
    <location>
        <begin position="263"/>
        <end position="280"/>
    </location>
</feature>
<feature type="compositionally biased region" description="Low complexity" evidence="9">
    <location>
        <begin position="956"/>
        <end position="974"/>
    </location>
</feature>
<evidence type="ECO:0000256" key="4">
    <source>
        <dbReference type="ARBA" id="ARBA00022759"/>
    </source>
</evidence>
<name>A0A2T8HRB5_9RHOB</name>
<feature type="compositionally biased region" description="Gly residues" evidence="9">
    <location>
        <begin position="105"/>
        <end position="119"/>
    </location>
</feature>
<evidence type="ECO:0000256" key="9">
    <source>
        <dbReference type="SAM" id="MobiDB-lite"/>
    </source>
</evidence>
<feature type="region of interest" description="Required for zinc-mediated homotetramerization and catalytic activity" evidence="8">
    <location>
        <begin position="765"/>
        <end position="768"/>
    </location>
</feature>
<dbReference type="InterPro" id="IPR019307">
    <property type="entry name" value="RNA-bd_AU-1/RNase_E/G"/>
</dbReference>
<dbReference type="InterPro" id="IPR012340">
    <property type="entry name" value="NA-bd_OB-fold"/>
</dbReference>
<keyword evidence="5 8" id="KW-0378">Hydrolase</keyword>
<dbReference type="GO" id="GO:0009898">
    <property type="term" value="C:cytoplasmic side of plasma membrane"/>
    <property type="evidence" value="ECO:0007669"/>
    <property type="project" value="UniProtKB-UniRule"/>
</dbReference>
<comment type="similarity">
    <text evidence="8">Belongs to the RNase E/G family. RNase E subfamily.</text>
</comment>
<dbReference type="EC" id="3.1.26.12" evidence="8"/>
<feature type="binding site" evidence="8">
    <location>
        <position position="765"/>
    </location>
    <ligand>
        <name>Zn(2+)</name>
        <dbReference type="ChEBI" id="CHEBI:29105"/>
        <note>ligand shared between dimeric partners</note>
    </ligand>
</feature>
<feature type="compositionally biased region" description="Polar residues" evidence="9">
    <location>
        <begin position="325"/>
        <end position="336"/>
    </location>
</feature>
<keyword evidence="8" id="KW-0699">rRNA-binding</keyword>
<feature type="compositionally biased region" description="Gly residues" evidence="9">
    <location>
        <begin position="945"/>
        <end position="955"/>
    </location>
</feature>
<dbReference type="Pfam" id="PF10150">
    <property type="entry name" value="RNase_E_G"/>
    <property type="match status" value="1"/>
</dbReference>
<sequence>MGKKLLIDATHAEETRVVVVDGNKVEEFDFETIHKRQLAGNIYLAKVTRVEPSLQAAFVDYGGNRHGFLAFAEIHPDYYQIPVADREALLAEERALAREQEDDNGNGGGHGNGNSGNGNGASADGNGNGNGGGNGKGSGRRTRRRRSSNSDDKAKSVSAEDNLDTNGETTAEAVPAVDAKPENGDAKAHGDTVKASDQAPAEQATAEQTAAEPVAETVAEPVAETAAPAEAETVDAPAQGAATPEAADSAEPAAVDAQEDAPAEAAVASEDTPADPAVAEETVDAAPEETAEEAPVVEAEAADAPAEPTPEAAETEADTAEPAQDESTANDTNPNPSGGAIAANAEGMDKVTYGAMDVVDLGEDEGETESDDADASSDDQAAGNDEPGNDTSGSDDSGNNDSGDHSDDEPEPYRAADFASENDSQIESVADEDVQDEVRPPRRPRARRYKIQEVIKVRQIMLVQVVKEERGNKGAALTTYLSLAGRYCVLMPNTARGGGISRKITNAADRKKLKEIAGEISVPEGAGLIIRTAGANRTKPEIRRDYEYLFRVWERVRELTLKSIAPAPIYEEGNLIKRSIRDLYNRDIDEVLVEGEAGYRTAKDFMKMIMPSHAKNVRPYRETMPLFARYQVESYLGSMFNPTVQLKSGGYIVIGVTEALVAIDVNSGKSTREGSIEDTALKTNLEAADEVARQLRLRDLAGLIVIDFIDMEERRNNASVEKRMKDALRTDRARIQVGRISAFGLMEMSRQRLRPGMLEATTQPCAHCHGTGLIRSDNSLALQILRALEEEGTRDRSKEVLVKAPTEVVNYLFNTKREHIAQIEARYGMAIRLEADTSLISPDYTIEKFKTATRIVTIAPSAVVSLDAKTMSDLDDELSDNAWDDEAESDANEASEAPQDSDDQATSRDDDSQSDNGDGGKRKRRRRRRRRGGSDQNGEQRGDGGSDNGSEGGSDGQSNGQSDASTDGSDAGDAPVTDGAEASSVDTAEGESAKPARKRRSRSRKKSGDDEAASEASAEAASETVTEASAEATDAASDAAEAPAPKKRTRARRPSKAAAEAASAETPAPVAEAVTTEPATDAPVAEVASAEVPAAEAVAEAAATPEAETPSEPAAEPATEAAPEATAEPEAPEETAEPMPAAEPETAAAEPAPEAPRKPRRVGWWSRKE</sequence>
<feature type="binding site" evidence="8">
    <location>
        <position position="707"/>
    </location>
    <ligand>
        <name>Mg(2+)</name>
        <dbReference type="ChEBI" id="CHEBI:18420"/>
        <note>catalytic</note>
    </ligand>
</feature>
<keyword evidence="1 8" id="KW-0963">Cytoplasm</keyword>
<keyword evidence="8" id="KW-0819">tRNA processing</keyword>
<feature type="compositionally biased region" description="Basic residues" evidence="9">
    <location>
        <begin position="921"/>
        <end position="931"/>
    </location>
</feature>
<feature type="compositionally biased region" description="Acidic residues" evidence="9">
    <location>
        <begin position="360"/>
        <end position="377"/>
    </location>
</feature>
<dbReference type="GO" id="GO:0008270">
    <property type="term" value="F:zinc ion binding"/>
    <property type="evidence" value="ECO:0007669"/>
    <property type="project" value="UniProtKB-UniRule"/>
</dbReference>
<keyword evidence="8" id="KW-0472">Membrane</keyword>
<gene>
    <name evidence="8" type="primary">rne</name>
    <name evidence="12" type="ORF">DDE20_14445</name>
</gene>
<keyword evidence="3 8" id="KW-0479">Metal-binding</keyword>
<comment type="caution">
    <text evidence="12">The sequence shown here is derived from an EMBL/GenBank/DDBJ whole genome shotgun (WGS) entry which is preliminary data.</text>
</comment>
<evidence type="ECO:0000256" key="5">
    <source>
        <dbReference type="ARBA" id="ARBA00022801"/>
    </source>
</evidence>